<evidence type="ECO:0000259" key="4">
    <source>
        <dbReference type="Pfam" id="PF08626"/>
    </source>
</evidence>
<organism evidence="9 10">
    <name type="scientific">Lodderomyces beijingensis</name>
    <dbReference type="NCBI Taxonomy" id="1775926"/>
    <lineage>
        <taxon>Eukaryota</taxon>
        <taxon>Fungi</taxon>
        <taxon>Dikarya</taxon>
        <taxon>Ascomycota</taxon>
        <taxon>Saccharomycotina</taxon>
        <taxon>Pichiomycetes</taxon>
        <taxon>Debaryomycetaceae</taxon>
        <taxon>Candida/Lodderomyces clade</taxon>
        <taxon>Lodderomyces</taxon>
    </lineage>
</organism>
<dbReference type="Proteomes" id="UP001497383">
    <property type="component" value="Chromosome 2"/>
</dbReference>
<feature type="domain" description="Trs120/TRAPPC9 third Ig-like" evidence="7">
    <location>
        <begin position="993"/>
        <end position="1157"/>
    </location>
</feature>
<evidence type="ECO:0000256" key="1">
    <source>
        <dbReference type="ARBA" id="ARBA00004555"/>
    </source>
</evidence>
<gene>
    <name evidence="9" type="ORF">LODBEIA_P19920</name>
</gene>
<feature type="compositionally biased region" description="Basic and acidic residues" evidence="3">
    <location>
        <begin position="206"/>
        <end position="217"/>
    </location>
</feature>
<dbReference type="Pfam" id="PF08626">
    <property type="entry name" value="TRAPPC9-Trs120"/>
    <property type="match status" value="1"/>
</dbReference>
<feature type="domain" description="Trs120/TRAPPC9 first Ig-like" evidence="6">
    <location>
        <begin position="588"/>
        <end position="679"/>
    </location>
</feature>
<dbReference type="InterPro" id="IPR058565">
    <property type="entry name" value="Ig_TRAPPC9_Trs120_1st"/>
</dbReference>
<dbReference type="InterPro" id="IPR058563">
    <property type="entry name" value="Trs120_TRAPPC9_N"/>
</dbReference>
<sequence>MTSYDGYNFLSPAKVKILLVPVNDCTVVNFRRFAALLKNKACELWSNWLASQPEEKQASEWCVLPEFLAEPTDKNQVYLHEFEPFRKVFVVIGIGIGTGDSEACNQENISQLKKLYSTAIVHDTVFFECSESAIEDQLRRIFSAFKASLREYASAYSAITLRSPVSITDSHVLTRTITQAQKRLSAGSTSFRASFNGSSGDSPKPSAEKPRAAEKAKTQSKFAGRHSKLMGNFHLLAGEYIEAITSFTESLSSLKRHDDYLWLGSALEGLAVSVFLLESVGVKPQLDQSIITILNVSKSSVMESANGKVRRSSVESNGSRASAASPRNSMGSNGFSLPLSLLSDINSLSLYELLKIVLTKAIYYYSQSTSDLENMVPDVVYIECILRKIGLMVGTRVGSVDDPVMELVLHRETSDSSAFSNQDIFCDIDKIFSLQLVDLDVLDQCKIFSFVASVYRSLRFYRKEAFIMRFQLIALMPKLGNHNQIANVKESLERIFHLYGITASPESSARDAKLHSQGRWTSLQIQVLKLALNIAELSNDDEMLSGLCILTLTRFSHCLPVDDQNKLRTKIEERIKSCKVPYWDPFLVRKVKFVSTRLKEQMMPFENHNHQHGQAAEGNSEAFFDPYNVKPEVTHVNRIVVKDELHQLKVTLQNPLAFEIEINDLEVACKGVKVVTLKDLTQVANLQQPASNINSPVFSKLRTAKKTPTLGSAAVKPTLVIPPFSVEQIMVTFKALEVGELEIEGFYASVCCCEKQFFPIIDKEVVHSSFRFESEAENNDINNDHNNNTNNNNNSNSNGNANGNGNSNNDTTHNNSKEAAIDVLFANLKSHDLETRALHRTLPLTVIKPQPSLQLKEISLSSGWVMLLEGESVDFTVTLVNDSHESINYLSFSFWDSAIDVLNRRLRQMNLHAAEVYDVEWQLLNFKSFKIKNKGIIGETIRPMEELTIEYEVTGRKMMKESRITLDYAHRSHKQSYIKQLDIALNVTVMPSIEIVGCDIVHLFSKATMLNGNLPDVVKPAQVFCNLHEVNEAEYCLLVLDLRNSWSDDLQCFLKYESFKVNYIIENNKTTRFILPMKKISTQVESKPVPSLRKKQFIKDYSLTEAEEEQMRKMFWLKQDILNKLEGTWKTVEGKKQKQGVVDFRGLKMTPRMARIVVRNDVTVETHLLSNNEEVVEPGNLKVDEYYILRTTIRNDSSEEIRGRLRQLPLADTDNPDRQVSTDRKILIEGSLHKMSPLVPQQSSVVMDVSFTIIERGEYEWRTIFDFGKCQSSKPIDIVVL</sequence>
<dbReference type="Pfam" id="PF26283">
    <property type="entry name" value="Ig_TRAPPC9-Trs120_4th"/>
    <property type="match status" value="1"/>
</dbReference>
<feature type="compositionally biased region" description="Polar residues" evidence="3">
    <location>
        <begin position="314"/>
        <end position="330"/>
    </location>
</feature>
<accession>A0ABP0ZHY2</accession>
<evidence type="ECO:0000256" key="3">
    <source>
        <dbReference type="SAM" id="MobiDB-lite"/>
    </source>
</evidence>
<feature type="domain" description="Trs120/TRAPPC9 TPR region" evidence="5">
    <location>
        <begin position="350"/>
        <end position="575"/>
    </location>
</feature>
<name>A0ABP0ZHY2_9ASCO</name>
<feature type="compositionally biased region" description="Low complexity" evidence="3">
    <location>
        <begin position="779"/>
        <end position="814"/>
    </location>
</feature>
<comment type="subcellular location">
    <subcellularLocation>
        <location evidence="1">Golgi apparatus</location>
    </subcellularLocation>
</comment>
<evidence type="ECO:0000256" key="2">
    <source>
        <dbReference type="ARBA" id="ARBA00023034"/>
    </source>
</evidence>
<evidence type="ECO:0000313" key="10">
    <source>
        <dbReference type="Proteomes" id="UP001497383"/>
    </source>
</evidence>
<keyword evidence="2" id="KW-0333">Golgi apparatus</keyword>
<evidence type="ECO:0008006" key="11">
    <source>
        <dbReference type="Google" id="ProtNLM"/>
    </source>
</evidence>
<dbReference type="EMBL" id="OZ022406">
    <property type="protein sequence ID" value="CAK9437614.1"/>
    <property type="molecule type" value="Genomic_DNA"/>
</dbReference>
<evidence type="ECO:0000259" key="8">
    <source>
        <dbReference type="Pfam" id="PF26283"/>
    </source>
</evidence>
<dbReference type="GeneID" id="92207188"/>
<dbReference type="PANTHER" id="PTHR21512">
    <property type="entry name" value="TRAFFICKING PROTEIN PARTICLE COMPLEX SUBUNIT 9"/>
    <property type="match status" value="1"/>
</dbReference>
<feature type="region of interest" description="Disordered" evidence="3">
    <location>
        <begin position="778"/>
        <end position="814"/>
    </location>
</feature>
<feature type="domain" description="Trs120/TRAPPC9 fourth Ig-like" evidence="8">
    <location>
        <begin position="1165"/>
        <end position="1265"/>
    </location>
</feature>
<dbReference type="InterPro" id="IPR058564">
    <property type="entry name" value="TPR_TRAPPC9_Trs120"/>
</dbReference>
<feature type="region of interest" description="Disordered" evidence="3">
    <location>
        <begin position="184"/>
        <end position="222"/>
    </location>
</feature>
<feature type="domain" description="Trs120/TRAPPC9 first Ig-like" evidence="6">
    <location>
        <begin position="715"/>
        <end position="794"/>
    </location>
</feature>
<dbReference type="RefSeq" id="XP_066828930.1">
    <property type="nucleotide sequence ID" value="XM_066971941.1"/>
</dbReference>
<evidence type="ECO:0000259" key="6">
    <source>
        <dbReference type="Pfam" id="PF26254"/>
    </source>
</evidence>
<dbReference type="InterPro" id="IPR013935">
    <property type="entry name" value="Trs120_TRAPPC9"/>
</dbReference>
<dbReference type="Pfam" id="PF26280">
    <property type="entry name" value="Ig_TRAPPC9-Trs120_2nd"/>
    <property type="match status" value="1"/>
</dbReference>
<dbReference type="Pfam" id="PF26251">
    <property type="entry name" value="TPR_TRAPPC9-Trs120"/>
    <property type="match status" value="1"/>
</dbReference>
<feature type="region of interest" description="Disordered" evidence="3">
    <location>
        <begin position="307"/>
        <end position="330"/>
    </location>
</feature>
<dbReference type="Pfam" id="PF26282">
    <property type="entry name" value="Ig_TRAPPC9-Trs120_3rd"/>
    <property type="match status" value="1"/>
</dbReference>
<protein>
    <recommendedName>
        <fullName evidence="11">Trafficking protein particle complex subunit 11 domain-containing protein</fullName>
    </recommendedName>
</protein>
<proteinExistence type="predicted"/>
<evidence type="ECO:0000259" key="7">
    <source>
        <dbReference type="Pfam" id="PF26282"/>
    </source>
</evidence>
<dbReference type="InterPro" id="IPR058567">
    <property type="entry name" value="Ig_TRAPPC9_Trs120_3rd"/>
</dbReference>
<keyword evidence="10" id="KW-1185">Reference proteome</keyword>
<reference evidence="9 10" key="1">
    <citation type="submission" date="2024-03" db="EMBL/GenBank/DDBJ databases">
        <authorList>
            <person name="Brejova B."/>
        </authorList>
    </citation>
    <scope>NUCLEOTIDE SEQUENCE [LARGE SCALE GENOMIC DNA]</scope>
    <source>
        <strain evidence="9 10">CBS 14171</strain>
    </source>
</reference>
<dbReference type="InterPro" id="IPR058568">
    <property type="entry name" value="Ig_TRAPPC9_Trs120_4th"/>
</dbReference>
<evidence type="ECO:0000259" key="5">
    <source>
        <dbReference type="Pfam" id="PF26251"/>
    </source>
</evidence>
<feature type="compositionally biased region" description="Polar residues" evidence="3">
    <location>
        <begin position="184"/>
        <end position="201"/>
    </location>
</feature>
<feature type="domain" description="Trs120/TRAPPC9 N-terminal" evidence="4">
    <location>
        <begin position="7"/>
        <end position="288"/>
    </location>
</feature>
<evidence type="ECO:0000313" key="9">
    <source>
        <dbReference type="EMBL" id="CAK9437614.1"/>
    </source>
</evidence>
<dbReference type="PANTHER" id="PTHR21512:SF5">
    <property type="entry name" value="TRAFFICKING PROTEIN PARTICLE COMPLEX SUBUNIT 9"/>
    <property type="match status" value="1"/>
</dbReference>
<dbReference type="Pfam" id="PF26254">
    <property type="entry name" value="Ig_TRAPPC9-Trs120_1st"/>
    <property type="match status" value="2"/>
</dbReference>